<feature type="region of interest" description="Disordered" evidence="1">
    <location>
        <begin position="397"/>
        <end position="547"/>
    </location>
</feature>
<gene>
    <name evidence="2" type="ORF">ROZALSC1DRAFT_27820</name>
</gene>
<sequence>MFKVTGMNHLNSYLLSPFANDLMTLNLSNNEIGSEGLSFIKMGIERCQNIKNLNLSNTDNPFVFDQLSLWLQQSQSFSVIDISKNKLKKPNVEVINNFALSKLDFSNTKITKQHGAFLASEIAKNVNMKLSLNISNNDLGKGIVDLDVSNNNISNYLSELLPGQELSINLRGLNLSRIGFSDLINFLRRVRSTLEDLSLAGLGLKFNEFSILISELQRFPCLKTLVLDENKFNDKCVFALYRLHYVNSGLCYSFKDCQLPAALTPTMRMIGSEICDNNLLKDLKLLKSSAQNAFDKIKSELLDGESKALHKAREFTLKLKSLNRTEIKKLDESIKNHAFERVSEMFENATFTNPIIEAHHHDHHCDHSLIVPNNLEKVCENEDRGNMKVLTFRESENELLPPPSNPSNVLPALTKSRPQIKGKRLPSRTTICSTQNDFDKLNSSSQDTQSRESPVLSNRNSTGASIPPPIIENVVDVKNNQTSKDSEKDLMIDPGQEIEGNIKGSNKASPPKLPIKPTHKINMSDSVSSHSSSPLIPSPVTSDKPANPKPIIGIGISVLPNSDKPLLRTNSQSQGTAILKDALSWIQKYSDPQIENLEDGIKDGISLIKALEVITIF</sequence>
<evidence type="ECO:0000256" key="1">
    <source>
        <dbReference type="SAM" id="MobiDB-lite"/>
    </source>
</evidence>
<reference evidence="3" key="1">
    <citation type="journal article" date="2018" name="Nat. Microbiol.">
        <title>Leveraging single-cell genomics to expand the fungal tree of life.</title>
        <authorList>
            <person name="Ahrendt S.R."/>
            <person name="Quandt C.A."/>
            <person name="Ciobanu D."/>
            <person name="Clum A."/>
            <person name="Salamov A."/>
            <person name="Andreopoulos B."/>
            <person name="Cheng J.F."/>
            <person name="Woyke T."/>
            <person name="Pelin A."/>
            <person name="Henrissat B."/>
            <person name="Reynolds N.K."/>
            <person name="Benny G.L."/>
            <person name="Smith M.E."/>
            <person name="James T.Y."/>
            <person name="Grigoriev I.V."/>
        </authorList>
    </citation>
    <scope>NUCLEOTIDE SEQUENCE [LARGE SCALE GENOMIC DNA]</scope>
    <source>
        <strain evidence="3">CSF55</strain>
    </source>
</reference>
<feature type="compositionally biased region" description="Low complexity" evidence="1">
    <location>
        <begin position="524"/>
        <end position="539"/>
    </location>
</feature>
<dbReference type="SUPFAM" id="SSF52047">
    <property type="entry name" value="RNI-like"/>
    <property type="match status" value="1"/>
</dbReference>
<name>A0A4P9YMF8_ROZAC</name>
<dbReference type="Proteomes" id="UP000281549">
    <property type="component" value="Unassembled WGS sequence"/>
</dbReference>
<dbReference type="EMBL" id="ML005028">
    <property type="protein sequence ID" value="RKP20725.1"/>
    <property type="molecule type" value="Genomic_DNA"/>
</dbReference>
<evidence type="ECO:0000313" key="3">
    <source>
        <dbReference type="Proteomes" id="UP000281549"/>
    </source>
</evidence>
<accession>A0A4P9YMF8</accession>
<proteinExistence type="predicted"/>
<feature type="compositionally biased region" description="Polar residues" evidence="1">
    <location>
        <begin position="427"/>
        <end position="464"/>
    </location>
</feature>
<evidence type="ECO:0000313" key="2">
    <source>
        <dbReference type="EMBL" id="RKP20725.1"/>
    </source>
</evidence>
<dbReference type="InterPro" id="IPR032675">
    <property type="entry name" value="LRR_dom_sf"/>
</dbReference>
<organism evidence="2 3">
    <name type="scientific">Rozella allomycis (strain CSF55)</name>
    <dbReference type="NCBI Taxonomy" id="988480"/>
    <lineage>
        <taxon>Eukaryota</taxon>
        <taxon>Fungi</taxon>
        <taxon>Fungi incertae sedis</taxon>
        <taxon>Cryptomycota</taxon>
        <taxon>Cryptomycota incertae sedis</taxon>
        <taxon>Rozella</taxon>
    </lineage>
</organism>
<dbReference type="Gene3D" id="3.80.10.10">
    <property type="entry name" value="Ribonuclease Inhibitor"/>
    <property type="match status" value="1"/>
</dbReference>
<protein>
    <submittedName>
        <fullName evidence="2">RNI-like protein</fullName>
    </submittedName>
</protein>
<dbReference type="AlphaFoldDB" id="A0A4P9YMF8"/>